<organism evidence="2 3">
    <name type="scientific">Nocardia huaxiensis</name>
    <dbReference type="NCBI Taxonomy" id="2755382"/>
    <lineage>
        <taxon>Bacteria</taxon>
        <taxon>Bacillati</taxon>
        <taxon>Actinomycetota</taxon>
        <taxon>Actinomycetes</taxon>
        <taxon>Mycobacteriales</taxon>
        <taxon>Nocardiaceae</taxon>
        <taxon>Nocardia</taxon>
    </lineage>
</organism>
<evidence type="ECO:0000313" key="2">
    <source>
        <dbReference type="EMBL" id="QLY29120.1"/>
    </source>
</evidence>
<evidence type="ECO:0008006" key="4">
    <source>
        <dbReference type="Google" id="ProtNLM"/>
    </source>
</evidence>
<feature type="transmembrane region" description="Helical" evidence="1">
    <location>
        <begin position="75"/>
        <end position="93"/>
    </location>
</feature>
<reference evidence="2 3" key="1">
    <citation type="submission" date="2020-07" db="EMBL/GenBank/DDBJ databases">
        <authorList>
            <person name="Zhuang K."/>
            <person name="Ran Y."/>
        </authorList>
    </citation>
    <scope>NUCLEOTIDE SEQUENCE [LARGE SCALE GENOMIC DNA]</scope>
    <source>
        <strain evidence="2 3">WCH-YHL-001</strain>
    </source>
</reference>
<keyword evidence="1" id="KW-0812">Transmembrane</keyword>
<evidence type="ECO:0000313" key="3">
    <source>
        <dbReference type="Proteomes" id="UP000515512"/>
    </source>
</evidence>
<dbReference type="AlphaFoldDB" id="A0A7D6ZG68"/>
<keyword evidence="3" id="KW-1185">Reference proteome</keyword>
<name>A0A7D6ZG68_9NOCA</name>
<sequence length="135" mass="14142">MTTAEQVLIIGGVLTLGYGSLLGIPMTALRMREPHPPTPRYLNVAHIGAVIQGVILLSLVWAARMSELSSGWETTAAWLLVASGVFIAAKDTINWLTGINDEFTEKAKTAPLGLAGAVTLFAGLVILAVGVFAAL</sequence>
<dbReference type="EMBL" id="CP059399">
    <property type="protein sequence ID" value="QLY29120.1"/>
    <property type="molecule type" value="Genomic_DNA"/>
</dbReference>
<proteinExistence type="predicted"/>
<feature type="transmembrane region" description="Helical" evidence="1">
    <location>
        <begin position="6"/>
        <end position="29"/>
    </location>
</feature>
<dbReference type="Proteomes" id="UP000515512">
    <property type="component" value="Chromosome"/>
</dbReference>
<feature type="transmembrane region" description="Helical" evidence="1">
    <location>
        <begin position="41"/>
        <end position="63"/>
    </location>
</feature>
<accession>A0A7D6ZG68</accession>
<feature type="transmembrane region" description="Helical" evidence="1">
    <location>
        <begin position="114"/>
        <end position="134"/>
    </location>
</feature>
<gene>
    <name evidence="2" type="ORF">H0264_28015</name>
</gene>
<protein>
    <recommendedName>
        <fullName evidence="4">DUF350 domain-containing protein</fullName>
    </recommendedName>
</protein>
<evidence type="ECO:0000256" key="1">
    <source>
        <dbReference type="SAM" id="Phobius"/>
    </source>
</evidence>
<dbReference type="RefSeq" id="WP_181580325.1">
    <property type="nucleotide sequence ID" value="NZ_CP059399.1"/>
</dbReference>
<keyword evidence="1" id="KW-1133">Transmembrane helix</keyword>
<keyword evidence="1" id="KW-0472">Membrane</keyword>
<dbReference type="KEGG" id="nhu:H0264_28015"/>